<dbReference type="SUPFAM" id="SSF47979">
    <property type="entry name" value="Iron-dependent repressor protein, dimerization domain"/>
    <property type="match status" value="1"/>
</dbReference>
<proteinExistence type="inferred from homology"/>
<feature type="domain" description="HTH dtxR-type" evidence="7">
    <location>
        <begin position="6"/>
        <end position="67"/>
    </location>
</feature>
<reference evidence="8 9" key="1">
    <citation type="journal article" date="2018" name="MBio">
        <title>Insights into the evolution of host association through the isolation and characterization of a novel human periodontal pathobiont, Desulfobulbus oralis.</title>
        <authorList>
            <person name="Cross K.L."/>
            <person name="Chirania P."/>
            <person name="Xiong W."/>
            <person name="Beall C.J."/>
            <person name="Elkins J.G."/>
            <person name="Giannone R.J."/>
            <person name="Griffen A.L."/>
            <person name="Guss A.M."/>
            <person name="Hettich R.L."/>
            <person name="Joshi S.S."/>
            <person name="Mokrzan E.M."/>
            <person name="Martin R.K."/>
            <person name="Zhulin I.B."/>
            <person name="Leys E.J."/>
            <person name="Podar M."/>
        </authorList>
    </citation>
    <scope>NUCLEOTIDE SEQUENCE [LARGE SCALE GENOMIC DNA]</scope>
    <source>
        <strain evidence="8 9">ORNL</strain>
    </source>
</reference>
<dbReference type="Pfam" id="PF01325">
    <property type="entry name" value="Fe_dep_repress"/>
    <property type="match status" value="1"/>
</dbReference>
<dbReference type="InterPro" id="IPR036388">
    <property type="entry name" value="WH-like_DNA-bd_sf"/>
</dbReference>
<name>A0A2L1GPC7_9BACT</name>
<dbReference type="InterPro" id="IPR036421">
    <property type="entry name" value="Fe_dep_repressor_sf"/>
</dbReference>
<dbReference type="KEGG" id="deo:CAY53_08740"/>
<dbReference type="RefSeq" id="WP_104936792.1">
    <property type="nucleotide sequence ID" value="NZ_CP021255.1"/>
</dbReference>
<keyword evidence="5" id="KW-0804">Transcription</keyword>
<sequence length="167" mass="18385">MADIELSAALEDYLERIYLIERKKHAARAKDIAMALGVRASSVTSALRNLSALGLVNYTPYDLITLTETGTAMAKEIFGRHTALRSFLEKVLGVDAEEADRTACKMEHTVSKTVMERFRKYADYVERCPGGTAAAGTDFSQFVAQNCSNKTKDCPYCSLLASADKKE</sequence>
<dbReference type="SMART" id="SM00529">
    <property type="entry name" value="HTH_DTXR"/>
    <property type="match status" value="1"/>
</dbReference>
<keyword evidence="9" id="KW-1185">Reference proteome</keyword>
<dbReference type="SUPFAM" id="SSF46785">
    <property type="entry name" value="Winged helix' DNA-binding domain"/>
    <property type="match status" value="1"/>
</dbReference>
<evidence type="ECO:0000259" key="7">
    <source>
        <dbReference type="PROSITE" id="PS50944"/>
    </source>
</evidence>
<evidence type="ECO:0000313" key="8">
    <source>
        <dbReference type="EMBL" id="AVD71541.1"/>
    </source>
</evidence>
<dbReference type="Pfam" id="PF02742">
    <property type="entry name" value="Fe_dep_repr_C"/>
    <property type="match status" value="1"/>
</dbReference>
<evidence type="ECO:0000256" key="3">
    <source>
        <dbReference type="ARBA" id="ARBA00023015"/>
    </source>
</evidence>
<dbReference type="InterPro" id="IPR022689">
    <property type="entry name" value="Iron_dep_repressor"/>
</dbReference>
<accession>A0A2L1GPC7</accession>
<gene>
    <name evidence="8" type="ORF">CAY53_08740</name>
</gene>
<dbReference type="InterPro" id="IPR050536">
    <property type="entry name" value="DtxR_MntR_Metal-Reg"/>
</dbReference>
<keyword evidence="3" id="KW-0805">Transcription regulation</keyword>
<dbReference type="PANTHER" id="PTHR33238">
    <property type="entry name" value="IRON (METAL) DEPENDENT REPRESSOR, DTXR FAMILY"/>
    <property type="match status" value="1"/>
</dbReference>
<dbReference type="InterPro" id="IPR036390">
    <property type="entry name" value="WH_DNA-bd_sf"/>
</dbReference>
<dbReference type="Proteomes" id="UP000239867">
    <property type="component" value="Chromosome"/>
</dbReference>
<organism evidence="8 9">
    <name type="scientific">Desulfobulbus oralis</name>
    <dbReference type="NCBI Taxonomy" id="1986146"/>
    <lineage>
        <taxon>Bacteria</taxon>
        <taxon>Pseudomonadati</taxon>
        <taxon>Thermodesulfobacteriota</taxon>
        <taxon>Desulfobulbia</taxon>
        <taxon>Desulfobulbales</taxon>
        <taxon>Desulfobulbaceae</taxon>
        <taxon>Desulfobulbus</taxon>
    </lineage>
</organism>
<evidence type="ECO:0000256" key="5">
    <source>
        <dbReference type="ARBA" id="ARBA00023163"/>
    </source>
</evidence>
<dbReference type="PROSITE" id="PS50944">
    <property type="entry name" value="HTH_DTXR"/>
    <property type="match status" value="1"/>
</dbReference>
<evidence type="ECO:0000256" key="1">
    <source>
        <dbReference type="ARBA" id="ARBA00007871"/>
    </source>
</evidence>
<dbReference type="Gene3D" id="1.10.10.10">
    <property type="entry name" value="Winged helix-like DNA-binding domain superfamily/Winged helix DNA-binding domain"/>
    <property type="match status" value="1"/>
</dbReference>
<evidence type="ECO:0000256" key="6">
    <source>
        <dbReference type="ARBA" id="ARBA00025185"/>
    </source>
</evidence>
<dbReference type="OrthoDB" id="9791355at2"/>
<dbReference type="EMBL" id="CP021255">
    <property type="protein sequence ID" value="AVD71541.1"/>
    <property type="molecule type" value="Genomic_DNA"/>
</dbReference>
<evidence type="ECO:0000256" key="4">
    <source>
        <dbReference type="ARBA" id="ARBA00023125"/>
    </source>
</evidence>
<keyword evidence="4" id="KW-0238">DNA-binding</keyword>
<dbReference type="InterPro" id="IPR022687">
    <property type="entry name" value="HTH_DTXR"/>
</dbReference>
<dbReference type="AlphaFoldDB" id="A0A2L1GPC7"/>
<evidence type="ECO:0000313" key="9">
    <source>
        <dbReference type="Proteomes" id="UP000239867"/>
    </source>
</evidence>
<comment type="similarity">
    <text evidence="1">Belongs to the DtxR/MntR family.</text>
</comment>
<dbReference type="GO" id="GO:0003700">
    <property type="term" value="F:DNA-binding transcription factor activity"/>
    <property type="evidence" value="ECO:0007669"/>
    <property type="project" value="InterPro"/>
</dbReference>
<dbReference type="GO" id="GO:0046983">
    <property type="term" value="F:protein dimerization activity"/>
    <property type="evidence" value="ECO:0007669"/>
    <property type="project" value="InterPro"/>
</dbReference>
<comment type="function">
    <text evidence="6">In the presence of manganese, represses expression of mntH and mntS. Up-regulates expression of mntP.</text>
</comment>
<dbReference type="InterPro" id="IPR001367">
    <property type="entry name" value="Fe_dep_repressor"/>
</dbReference>
<protein>
    <recommendedName>
        <fullName evidence="2">Transcriptional regulator MntR</fullName>
    </recommendedName>
</protein>
<dbReference type="PANTHER" id="PTHR33238:SF7">
    <property type="entry name" value="IRON-DEPENDENT TRANSCRIPTIONAL REGULATOR"/>
    <property type="match status" value="1"/>
</dbReference>
<dbReference type="GO" id="GO:0003677">
    <property type="term" value="F:DNA binding"/>
    <property type="evidence" value="ECO:0007669"/>
    <property type="project" value="UniProtKB-KW"/>
</dbReference>
<dbReference type="GO" id="GO:0046914">
    <property type="term" value="F:transition metal ion binding"/>
    <property type="evidence" value="ECO:0007669"/>
    <property type="project" value="InterPro"/>
</dbReference>
<evidence type="ECO:0000256" key="2">
    <source>
        <dbReference type="ARBA" id="ARBA00022386"/>
    </source>
</evidence>
<dbReference type="Gene3D" id="1.10.60.10">
    <property type="entry name" value="Iron dependent repressor, metal binding and dimerisation domain"/>
    <property type="match status" value="1"/>
</dbReference>